<dbReference type="AlphaFoldDB" id="A0A256LFM6"/>
<dbReference type="InterPro" id="IPR050491">
    <property type="entry name" value="AmpC-like"/>
</dbReference>
<evidence type="ECO:0000313" key="4">
    <source>
        <dbReference type="EMBL" id="OYR87903.1"/>
    </source>
</evidence>
<keyword evidence="2" id="KW-0472">Membrane</keyword>
<dbReference type="Proteomes" id="UP000215828">
    <property type="component" value="Unassembled WGS sequence"/>
</dbReference>
<dbReference type="EMBL" id="NGNX01000022">
    <property type="protein sequence ID" value="OYR91377.1"/>
    <property type="molecule type" value="Genomic_DNA"/>
</dbReference>
<evidence type="ECO:0000313" key="5">
    <source>
        <dbReference type="EMBL" id="OYR91377.1"/>
    </source>
</evidence>
<dbReference type="Pfam" id="PF00144">
    <property type="entry name" value="Beta-lactamase"/>
    <property type="match status" value="1"/>
</dbReference>
<feature type="domain" description="Beta-lactamase-related" evidence="3">
    <location>
        <begin position="5"/>
        <end position="291"/>
    </location>
</feature>
<reference evidence="5 6" key="1">
    <citation type="submission" date="2017-04" db="EMBL/GenBank/DDBJ databases">
        <authorList>
            <person name="Afonso C.L."/>
            <person name="Miller P.J."/>
            <person name="Scott M.A."/>
            <person name="Spackman E."/>
            <person name="Goraichik I."/>
            <person name="Dimitrov K.M."/>
            <person name="Suarez D.L."/>
            <person name="Swayne D.E."/>
        </authorList>
    </citation>
    <scope>NUCLEOTIDE SEQUENCE [LARGE SCALE GENOMIC DNA]</scope>
    <source>
        <strain evidence="5 6">609q</strain>
    </source>
</reference>
<organism evidence="5 6">
    <name type="scientific">Lactobacillus taiwanensis</name>
    <dbReference type="NCBI Taxonomy" id="508451"/>
    <lineage>
        <taxon>Bacteria</taxon>
        <taxon>Bacillati</taxon>
        <taxon>Bacillota</taxon>
        <taxon>Bacilli</taxon>
        <taxon>Lactobacillales</taxon>
        <taxon>Lactobacillaceae</taxon>
        <taxon>Lactobacillus</taxon>
    </lineage>
</organism>
<evidence type="ECO:0000256" key="1">
    <source>
        <dbReference type="ARBA" id="ARBA00004370"/>
    </source>
</evidence>
<dbReference type="PANTHER" id="PTHR46825">
    <property type="entry name" value="D-ALANYL-D-ALANINE-CARBOXYPEPTIDASE/ENDOPEPTIDASE AMPH"/>
    <property type="match status" value="1"/>
</dbReference>
<accession>A0A256LFM6</accession>
<evidence type="ECO:0000259" key="3">
    <source>
        <dbReference type="Pfam" id="PF00144"/>
    </source>
</evidence>
<dbReference type="GO" id="GO:0016020">
    <property type="term" value="C:membrane"/>
    <property type="evidence" value="ECO:0007669"/>
    <property type="project" value="UniProtKB-SubCell"/>
</dbReference>
<dbReference type="GO" id="GO:0016787">
    <property type="term" value="F:hydrolase activity"/>
    <property type="evidence" value="ECO:0007669"/>
    <property type="project" value="UniProtKB-KW"/>
</dbReference>
<keyword evidence="5" id="KW-0378">Hydrolase</keyword>
<dbReference type="InterPro" id="IPR001466">
    <property type="entry name" value="Beta-lactam-related"/>
</dbReference>
<dbReference type="SUPFAM" id="SSF56601">
    <property type="entry name" value="beta-lactamase/transpeptidase-like"/>
    <property type="match status" value="1"/>
</dbReference>
<comment type="subcellular location">
    <subcellularLocation>
        <location evidence="1">Membrane</location>
    </subcellularLocation>
</comment>
<name>A0A256LFM6_9LACO</name>
<reference evidence="4" key="2">
    <citation type="submission" date="2017-05" db="EMBL/GenBank/DDBJ databases">
        <authorList>
            <person name="Lin X.B."/>
            <person name="Stothard P."/>
            <person name="Tasseva G."/>
            <person name="Walter J."/>
        </authorList>
    </citation>
    <scope>NUCLEOTIDE SEQUENCE</scope>
    <source>
        <strain evidence="4">609u</strain>
    </source>
</reference>
<dbReference type="EMBL" id="NGNV01000022">
    <property type="protein sequence ID" value="OYR87903.1"/>
    <property type="molecule type" value="Genomic_DNA"/>
</dbReference>
<evidence type="ECO:0000313" key="7">
    <source>
        <dbReference type="Proteomes" id="UP000216316"/>
    </source>
</evidence>
<proteinExistence type="predicted"/>
<keyword evidence="7" id="KW-1185">Reference proteome</keyword>
<sequence length="313" mass="35358">MKGNVLVIKNNKVVLNESTGYSNISKKIHNNSKTAFFINSVNKVFTGTLVLKQIENNKLSLNDKLSKFYPQVPHANQITISQLLTMEGGLRGKNESAYGTPVFNNNQAGIKYDIKHNVIFDKQHYNQRMYSSINYILLSGILEKVTHRSYENLIKNTYIKKLGLSNTVFYWDIPKNRHIQVAIPYTKNTQGYLSPHFIPVDRVHGDLGAGSLVMSNDDLYRAISAILNGEIIEPASVQKAYAPSDPANYNAGFYNFPDFHSTNGSGDGYTTYCRISNDTRDALVVQSNYPVKDYYKIRQLCNDLMESLIKSDT</sequence>
<protein>
    <submittedName>
        <fullName evidence="5">Serine hydrolase</fullName>
    </submittedName>
</protein>
<dbReference type="PANTHER" id="PTHR46825:SF11">
    <property type="entry name" value="PENICILLIN-BINDING PROTEIN 4"/>
    <property type="match status" value="1"/>
</dbReference>
<gene>
    <name evidence="4" type="ORF">CBF53_05085</name>
    <name evidence="5" type="ORF">CBF70_05780</name>
</gene>
<evidence type="ECO:0000313" key="6">
    <source>
        <dbReference type="Proteomes" id="UP000215828"/>
    </source>
</evidence>
<dbReference type="InterPro" id="IPR012338">
    <property type="entry name" value="Beta-lactam/transpept-like"/>
</dbReference>
<evidence type="ECO:0000256" key="2">
    <source>
        <dbReference type="ARBA" id="ARBA00023136"/>
    </source>
</evidence>
<dbReference type="Gene3D" id="3.40.710.10">
    <property type="entry name" value="DD-peptidase/beta-lactamase superfamily"/>
    <property type="match status" value="1"/>
</dbReference>
<dbReference type="Proteomes" id="UP000216316">
    <property type="component" value="Unassembled WGS sequence"/>
</dbReference>
<comment type="caution">
    <text evidence="5">The sequence shown here is derived from an EMBL/GenBank/DDBJ whole genome shotgun (WGS) entry which is preliminary data.</text>
</comment>
<reference evidence="6 7" key="3">
    <citation type="submission" date="2017-09" db="EMBL/GenBank/DDBJ databases">
        <title>Tripartite evolution among Lactobacillus johnsonii, Lactobacillus taiwanensis, Lactobacillus reuteri and their rodent host.</title>
        <authorList>
            <person name="Wang T."/>
            <person name="Knowles S."/>
            <person name="Cheng C."/>
        </authorList>
    </citation>
    <scope>NUCLEOTIDE SEQUENCE [LARGE SCALE GENOMIC DNA]</scope>
    <source>
        <strain evidence="5 6">609q</strain>
        <strain evidence="4 7">609u</strain>
    </source>
</reference>
<dbReference type="RefSeq" id="WP_094496591.1">
    <property type="nucleotide sequence ID" value="NZ_NGNV01000022.1"/>
</dbReference>